<protein>
    <submittedName>
        <fullName evidence="2">Uncharacterized protein</fullName>
    </submittedName>
</protein>
<evidence type="ECO:0000313" key="3">
    <source>
        <dbReference type="Proteomes" id="UP000076871"/>
    </source>
</evidence>
<dbReference type="InParanoid" id="A0A165E3K6"/>
<dbReference type="GeneID" id="63829655"/>
<sequence>MVASAHFLHIFSVITIQPGHDPSLQQGIVSKQENYDPGDLHDQAVHVGQSKSSKTPLDVASQELGSKASCEGLSASAFDSSGAHVEKGKGAQEESTPLGFLDSVKSKHGFQMTSGEVKQKTGRGEKSQEMKD</sequence>
<name>A0A165E3K6_9APHY</name>
<feature type="region of interest" description="Disordered" evidence="1">
    <location>
        <begin position="31"/>
        <end position="66"/>
    </location>
</feature>
<dbReference type="AlphaFoldDB" id="A0A165E3K6"/>
<reference evidence="2 3" key="1">
    <citation type="journal article" date="2016" name="Mol. Biol. Evol.">
        <title>Comparative Genomics of Early-Diverging Mushroom-Forming Fungi Provides Insights into the Origins of Lignocellulose Decay Capabilities.</title>
        <authorList>
            <person name="Nagy L.G."/>
            <person name="Riley R."/>
            <person name="Tritt A."/>
            <person name="Adam C."/>
            <person name="Daum C."/>
            <person name="Floudas D."/>
            <person name="Sun H."/>
            <person name="Yadav J.S."/>
            <person name="Pangilinan J."/>
            <person name="Larsson K.H."/>
            <person name="Matsuura K."/>
            <person name="Barry K."/>
            <person name="Labutti K."/>
            <person name="Kuo R."/>
            <person name="Ohm R.A."/>
            <person name="Bhattacharya S.S."/>
            <person name="Shirouzu T."/>
            <person name="Yoshinaga Y."/>
            <person name="Martin F.M."/>
            <person name="Grigoriev I.V."/>
            <person name="Hibbett D.S."/>
        </authorList>
    </citation>
    <scope>NUCLEOTIDE SEQUENCE [LARGE SCALE GENOMIC DNA]</scope>
    <source>
        <strain evidence="2 3">93-53</strain>
    </source>
</reference>
<evidence type="ECO:0000313" key="2">
    <source>
        <dbReference type="EMBL" id="KZT06185.1"/>
    </source>
</evidence>
<dbReference type="OrthoDB" id="2687798at2759"/>
<gene>
    <name evidence="2" type="ORF">LAESUDRAFT_759719</name>
</gene>
<accession>A0A165E3K6</accession>
<dbReference type="RefSeq" id="XP_040763925.1">
    <property type="nucleotide sequence ID" value="XM_040912627.1"/>
</dbReference>
<proteinExistence type="predicted"/>
<evidence type="ECO:0000256" key="1">
    <source>
        <dbReference type="SAM" id="MobiDB-lite"/>
    </source>
</evidence>
<dbReference type="EMBL" id="KV427626">
    <property type="protein sequence ID" value="KZT06185.1"/>
    <property type="molecule type" value="Genomic_DNA"/>
</dbReference>
<feature type="compositionally biased region" description="Basic and acidic residues" evidence="1">
    <location>
        <begin position="117"/>
        <end position="132"/>
    </location>
</feature>
<organism evidence="2 3">
    <name type="scientific">Laetiporus sulphureus 93-53</name>
    <dbReference type="NCBI Taxonomy" id="1314785"/>
    <lineage>
        <taxon>Eukaryota</taxon>
        <taxon>Fungi</taxon>
        <taxon>Dikarya</taxon>
        <taxon>Basidiomycota</taxon>
        <taxon>Agaricomycotina</taxon>
        <taxon>Agaricomycetes</taxon>
        <taxon>Polyporales</taxon>
        <taxon>Laetiporus</taxon>
    </lineage>
</organism>
<keyword evidence="3" id="KW-1185">Reference proteome</keyword>
<dbReference type="Proteomes" id="UP000076871">
    <property type="component" value="Unassembled WGS sequence"/>
</dbReference>
<feature type="region of interest" description="Disordered" evidence="1">
    <location>
        <begin position="103"/>
        <end position="132"/>
    </location>
</feature>